<feature type="compositionally biased region" description="Basic and acidic residues" evidence="6">
    <location>
        <begin position="1226"/>
        <end position="1236"/>
    </location>
</feature>
<dbReference type="OrthoDB" id="200660at2759"/>
<evidence type="ECO:0000256" key="1">
    <source>
        <dbReference type="ARBA" id="ARBA00004123"/>
    </source>
</evidence>
<feature type="region of interest" description="Disordered" evidence="6">
    <location>
        <begin position="1194"/>
        <end position="1276"/>
    </location>
</feature>
<dbReference type="InterPro" id="IPR016024">
    <property type="entry name" value="ARM-type_fold"/>
</dbReference>
<reference evidence="8" key="1">
    <citation type="journal article" date="2018" name="Nat. Microbiol.">
        <title>Leveraging single-cell genomics to expand the fungal tree of life.</title>
        <authorList>
            <person name="Ahrendt S.R."/>
            <person name="Quandt C.A."/>
            <person name="Ciobanu D."/>
            <person name="Clum A."/>
            <person name="Salamov A."/>
            <person name="Andreopoulos B."/>
            <person name="Cheng J.F."/>
            <person name="Woyke T."/>
            <person name="Pelin A."/>
            <person name="Henrissat B."/>
            <person name="Reynolds N.K."/>
            <person name="Benny G.L."/>
            <person name="Smith M.E."/>
            <person name="James T.Y."/>
            <person name="Grigoriev I.V."/>
        </authorList>
    </citation>
    <scope>NUCLEOTIDE SEQUENCE [LARGE SCALE GENOMIC DNA]</scope>
    <source>
        <strain evidence="8">Baker2002</strain>
    </source>
</reference>
<proteinExistence type="predicted"/>
<evidence type="ECO:0000256" key="2">
    <source>
        <dbReference type="ARBA" id="ARBA00022618"/>
    </source>
</evidence>
<dbReference type="InterPro" id="IPR039776">
    <property type="entry name" value="Pds5"/>
</dbReference>
<evidence type="ECO:0000313" key="8">
    <source>
        <dbReference type="Proteomes" id="UP000268321"/>
    </source>
</evidence>
<dbReference type="Pfam" id="PF20168">
    <property type="entry name" value="PDS5"/>
    <property type="match status" value="1"/>
</dbReference>
<keyword evidence="2" id="KW-0132">Cell division</keyword>
<dbReference type="SUPFAM" id="SSF48371">
    <property type="entry name" value="ARM repeat"/>
    <property type="match status" value="1"/>
</dbReference>
<feature type="compositionally biased region" description="Basic residues" evidence="6">
    <location>
        <begin position="1237"/>
        <end position="1247"/>
    </location>
</feature>
<dbReference type="GO" id="GO:0005634">
    <property type="term" value="C:nucleus"/>
    <property type="evidence" value="ECO:0007669"/>
    <property type="project" value="UniProtKB-SubCell"/>
</dbReference>
<name>A0A4P9ZIF3_9ASCO</name>
<comment type="subcellular location">
    <subcellularLocation>
        <location evidence="1">Nucleus</location>
    </subcellularLocation>
</comment>
<dbReference type="EMBL" id="ML004429">
    <property type="protein sequence ID" value="RKP32957.1"/>
    <property type="molecule type" value="Genomic_DNA"/>
</dbReference>
<sequence length="1276" mass="145043">MARRASTSNVLTVPIISTISNQIHTKELLVRLRKIADTLSGIDQNDVSPQDYQQLAADLANKKLLRHKSPGIQAHVCCAITDILRIFAPEAPFSPETLLEIFRTFLAQFSLLWNEENPYFQQQCYILKRIVEVRSVVLITDLPDSEHIIEEMFDTMYTVAGKGFPSKLEPLAAEMLSETISEADNVARSVVSLLLKKLVVPKNYPVARGQSNIANTAFFFSLTVCEGNIDKMARHVAQHFSEMLDASVSSKQKVSNFKASYSALEKIHSSSVHIWAHIPELLNSVMGLISDELNSDNEKIRLLATNSIGSMLASSASTGSGLSATRFISTHKTAWTNWLKKSSDVSVAVRVGWVQQIIPIILSQSLSVKAQNELSSGLSKSLMDSSEKVRLAACMATKSLPIFLFITKLCTEEMLDSFLFLCREKHVDIRNEAINFLANLYNHCLEKTLQDKVIDFGDLSESASAKMRNLITQAIPNTIILLIYVSDKLLTATVDVVLFEKLIPFIEDPALRMSRFCFLFENLDTRGRAAFLAIANRQKKRVEVLLQFVDYAEEYALNNSLQAEKKEKTAVDAKNHREKFLSSVEKIIQWLVASFPTGIRSYECIERFFRLKNLRLINLLKNSVNSQLDYKSIKNSIKEILLKVADDKVLKIEGNALRLSSADMISNMKLLLYRSSFIFYNKSNIGQIIEFCTDKDSRFHEISTIIISEISKTFPTGFKSHANALSDIVVDCENHTKRVSYLRALYHFGRKCPRNLPTDAHYLECFKELSLNGSSTEARYATKIMNSYESKLINFGSMAPLFIPFDTTRTTASLISTVAEWFKYKVPELANDWNEISKFVIEHVLRKNDLKPGEINSKKNWIDDEDISNHPPLDMKLCSIRLLINKVRSISEPLEALISDKIIKLLYAVISNNGEIVKASMGLPTPNFYRARLRLAAGLGVLKLAQIPRVNVSINHEEIWKLSRLLRDENLAVRRGFFNSLKKYLTRNSISERFLFLVFLLGHDPIDEVRDDVVKWVSSQHSRLEAKKDLSFEKSLTRLAYSISHDEIFTKYFENEGNALQESIEREVEAYVYALKYISIYLDSVANEGNLSMLYYFASRIKQYRAATTGNDATDTISENYNLYRIAELFQLMIKEFSDSKGWTLQSWPGKMNLYFDIFVLIDDFEEAQKVISTEYIPDEVQVELRKFLAKPGASKIKRKPTQKLAQSTAPKKRKADRQSNWESEPEAKNSAEHAPRRTSSRVRRKVTYKESNEESLDKGENDDDDAAVSEASEFE</sequence>
<evidence type="ECO:0000313" key="7">
    <source>
        <dbReference type="EMBL" id="RKP32957.1"/>
    </source>
</evidence>
<protein>
    <recommendedName>
        <fullName evidence="9">Sister chromatid cohesion protein</fullName>
    </recommendedName>
</protein>
<dbReference type="AlphaFoldDB" id="A0A4P9ZIF3"/>
<evidence type="ECO:0008006" key="9">
    <source>
        <dbReference type="Google" id="ProtNLM"/>
    </source>
</evidence>
<dbReference type="GO" id="GO:0051301">
    <property type="term" value="P:cell division"/>
    <property type="evidence" value="ECO:0007669"/>
    <property type="project" value="UniProtKB-KW"/>
</dbReference>
<keyword evidence="5" id="KW-0131">Cell cycle</keyword>
<evidence type="ECO:0000256" key="6">
    <source>
        <dbReference type="SAM" id="MobiDB-lite"/>
    </source>
</evidence>
<evidence type="ECO:0000256" key="3">
    <source>
        <dbReference type="ARBA" id="ARBA00022776"/>
    </source>
</evidence>
<accession>A0A4P9ZIF3</accession>
<dbReference type="GO" id="GO:0007064">
    <property type="term" value="P:mitotic sister chromatid cohesion"/>
    <property type="evidence" value="ECO:0007669"/>
    <property type="project" value="InterPro"/>
</dbReference>
<feature type="compositionally biased region" description="Acidic residues" evidence="6">
    <location>
        <begin position="1261"/>
        <end position="1276"/>
    </location>
</feature>
<feature type="compositionally biased region" description="Basic and acidic residues" evidence="6">
    <location>
        <begin position="1248"/>
        <end position="1260"/>
    </location>
</feature>
<dbReference type="GO" id="GO:0006281">
    <property type="term" value="P:DNA repair"/>
    <property type="evidence" value="ECO:0007669"/>
    <property type="project" value="TreeGrafter"/>
</dbReference>
<dbReference type="PANTHER" id="PTHR12663">
    <property type="entry name" value="ANDROGEN INDUCED INHIBITOR OF PROLIFERATION AS3 / PDS5-RELATED"/>
    <property type="match status" value="1"/>
</dbReference>
<organism evidence="7 8">
    <name type="scientific">Metschnikowia bicuspidata</name>
    <dbReference type="NCBI Taxonomy" id="27322"/>
    <lineage>
        <taxon>Eukaryota</taxon>
        <taxon>Fungi</taxon>
        <taxon>Dikarya</taxon>
        <taxon>Ascomycota</taxon>
        <taxon>Saccharomycotina</taxon>
        <taxon>Pichiomycetes</taxon>
        <taxon>Metschnikowiaceae</taxon>
        <taxon>Metschnikowia</taxon>
    </lineage>
</organism>
<evidence type="ECO:0000256" key="5">
    <source>
        <dbReference type="ARBA" id="ARBA00023306"/>
    </source>
</evidence>
<dbReference type="CDD" id="cd19953">
    <property type="entry name" value="PDS5"/>
    <property type="match status" value="1"/>
</dbReference>
<gene>
    <name evidence="7" type="ORF">METBISCDRAFT_11395</name>
</gene>
<dbReference type="Gene3D" id="1.25.10.10">
    <property type="entry name" value="Leucine-rich Repeat Variant"/>
    <property type="match status" value="1"/>
</dbReference>
<keyword evidence="3" id="KW-0498">Mitosis</keyword>
<evidence type="ECO:0000256" key="4">
    <source>
        <dbReference type="ARBA" id="ARBA00023242"/>
    </source>
</evidence>
<dbReference type="PANTHER" id="PTHR12663:SF0">
    <property type="entry name" value="PRECOCIOUS DISSOCIATION OF SISTERS 5, ISOFORM A"/>
    <property type="match status" value="1"/>
</dbReference>
<dbReference type="GO" id="GO:0000785">
    <property type="term" value="C:chromatin"/>
    <property type="evidence" value="ECO:0007669"/>
    <property type="project" value="TreeGrafter"/>
</dbReference>
<dbReference type="Proteomes" id="UP000268321">
    <property type="component" value="Unassembled WGS sequence"/>
</dbReference>
<keyword evidence="8" id="KW-1185">Reference proteome</keyword>
<dbReference type="InterPro" id="IPR011989">
    <property type="entry name" value="ARM-like"/>
</dbReference>
<keyword evidence="4" id="KW-0539">Nucleus</keyword>